<gene>
    <name evidence="5" type="primary">rspA</name>
    <name evidence="5" type="ORF">CA13_22460</name>
</gene>
<dbReference type="InterPro" id="IPR036849">
    <property type="entry name" value="Enolase-like_C_sf"/>
</dbReference>
<dbReference type="PANTHER" id="PTHR13794">
    <property type="entry name" value="ENOLASE SUPERFAMILY, MANDELATE RACEMASE"/>
    <property type="match status" value="1"/>
</dbReference>
<dbReference type="PROSITE" id="PS00909">
    <property type="entry name" value="MR_MLE_2"/>
    <property type="match status" value="1"/>
</dbReference>
<organism evidence="5 6">
    <name type="scientific">Novipirellula herctigrandis</name>
    <dbReference type="NCBI Taxonomy" id="2527986"/>
    <lineage>
        <taxon>Bacteria</taxon>
        <taxon>Pseudomonadati</taxon>
        <taxon>Planctomycetota</taxon>
        <taxon>Planctomycetia</taxon>
        <taxon>Pirellulales</taxon>
        <taxon>Pirellulaceae</taxon>
        <taxon>Novipirellula</taxon>
    </lineage>
</organism>
<sequence>MFLGTGNFSSRLSAARNRHYDISTGQSLGPYSHAKSKYLTNMKIESVETELYHVPLARPVVDAIHGVQKDFSLIVVKITTDDGASGMGYTYSVGQVGGSSIATLIKDNLAPILIGEDPRRIEYLWDKMWWALHYVGRSGIAVFGLSAVDTALWDLKARLAGEPLWRFLGGHDNKVEAYGGGIDFDMTIPQLLEQTQGFLDAGIQAIKIKIGRDSIAQECERIAAVRQLLGPEKKLMVDVNMKWSVEQALRAVRAFEKYDIYWIEEPTIPDDIEGNRRIEMEGPIPVATGENLHSIYEFKQMIAQGGVSFPDADISNLGGITALMKVAHIAEAYNRNLTTHGIQEMHVSCLAAIPNASLLEIHAFRVDDFLLHQLEIKDGYAYASDRPGHGVEIDWEKIAKHRVSVG</sequence>
<feature type="domain" description="Mandelate racemase/muconate lactonizing enzyme C-terminal" evidence="4">
    <location>
        <begin position="188"/>
        <end position="285"/>
    </location>
</feature>
<dbReference type="GO" id="GO:0019388">
    <property type="term" value="P:galactose catabolic process"/>
    <property type="evidence" value="ECO:0007669"/>
    <property type="project" value="InterPro"/>
</dbReference>
<dbReference type="InterPro" id="IPR034382">
    <property type="entry name" value="AHGA_cycloisomerase"/>
</dbReference>
<evidence type="ECO:0000313" key="6">
    <source>
        <dbReference type="Proteomes" id="UP000315010"/>
    </source>
</evidence>
<evidence type="ECO:0000256" key="2">
    <source>
        <dbReference type="ARBA" id="ARBA00022723"/>
    </source>
</evidence>
<dbReference type="GO" id="GO:0016853">
    <property type="term" value="F:isomerase activity"/>
    <property type="evidence" value="ECO:0007669"/>
    <property type="project" value="InterPro"/>
</dbReference>
<proteinExistence type="predicted"/>
<dbReference type="InterPro" id="IPR046945">
    <property type="entry name" value="RHMD-like"/>
</dbReference>
<comment type="cofactor">
    <cofactor evidence="1">
        <name>Mg(2+)</name>
        <dbReference type="ChEBI" id="CHEBI:18420"/>
    </cofactor>
</comment>
<dbReference type="SMART" id="SM00922">
    <property type="entry name" value="MR_MLE"/>
    <property type="match status" value="1"/>
</dbReference>
<dbReference type="CDD" id="cd03316">
    <property type="entry name" value="MR_like"/>
    <property type="match status" value="1"/>
</dbReference>
<dbReference type="InterPro" id="IPR013341">
    <property type="entry name" value="Mandelate_racemase_N_dom"/>
</dbReference>
<dbReference type="InterPro" id="IPR013342">
    <property type="entry name" value="Mandelate_racemase_C"/>
</dbReference>
<dbReference type="AlphaFoldDB" id="A0A5C5Z0V4"/>
<dbReference type="SFLD" id="SFLDF00557">
    <property type="entry name" value="3_6-anhydro-alpha-L-galactonat"/>
    <property type="match status" value="1"/>
</dbReference>
<evidence type="ECO:0000256" key="1">
    <source>
        <dbReference type="ARBA" id="ARBA00001946"/>
    </source>
</evidence>
<dbReference type="GO" id="GO:0016836">
    <property type="term" value="F:hydro-lyase activity"/>
    <property type="evidence" value="ECO:0007669"/>
    <property type="project" value="TreeGrafter"/>
</dbReference>
<dbReference type="SUPFAM" id="SSF54826">
    <property type="entry name" value="Enolase N-terminal domain-like"/>
    <property type="match status" value="1"/>
</dbReference>
<dbReference type="SFLD" id="SFLDS00001">
    <property type="entry name" value="Enolase"/>
    <property type="match status" value="1"/>
</dbReference>
<dbReference type="GO" id="GO:0000287">
    <property type="term" value="F:magnesium ion binding"/>
    <property type="evidence" value="ECO:0007669"/>
    <property type="project" value="TreeGrafter"/>
</dbReference>
<keyword evidence="2" id="KW-0479">Metal-binding</keyword>
<dbReference type="GO" id="GO:0009063">
    <property type="term" value="P:amino acid catabolic process"/>
    <property type="evidence" value="ECO:0007669"/>
    <property type="project" value="InterPro"/>
</dbReference>
<dbReference type="PANTHER" id="PTHR13794:SF58">
    <property type="entry name" value="MITOCHONDRIAL ENOLASE SUPERFAMILY MEMBER 1"/>
    <property type="match status" value="1"/>
</dbReference>
<dbReference type="InterPro" id="IPR029065">
    <property type="entry name" value="Enolase_C-like"/>
</dbReference>
<dbReference type="EMBL" id="SJPJ01000001">
    <property type="protein sequence ID" value="TWT80800.1"/>
    <property type="molecule type" value="Genomic_DNA"/>
</dbReference>
<dbReference type="InterPro" id="IPR018110">
    <property type="entry name" value="Mandel_Rmase/mucon_lact_enz_CS"/>
</dbReference>
<dbReference type="Proteomes" id="UP000315010">
    <property type="component" value="Unassembled WGS sequence"/>
</dbReference>
<dbReference type="Pfam" id="PF13378">
    <property type="entry name" value="MR_MLE_C"/>
    <property type="match status" value="1"/>
</dbReference>
<evidence type="ECO:0000256" key="3">
    <source>
        <dbReference type="ARBA" id="ARBA00022842"/>
    </source>
</evidence>
<comment type="caution">
    <text evidence="5">The sequence shown here is derived from an EMBL/GenBank/DDBJ whole genome shotgun (WGS) entry which is preliminary data.</text>
</comment>
<dbReference type="Pfam" id="PF02746">
    <property type="entry name" value="MR_MLE_N"/>
    <property type="match status" value="1"/>
</dbReference>
<protein>
    <submittedName>
        <fullName evidence="5">Starvation-sensing protein RspA</fullName>
    </submittedName>
</protein>
<dbReference type="Gene3D" id="3.30.390.10">
    <property type="entry name" value="Enolase-like, N-terminal domain"/>
    <property type="match status" value="1"/>
</dbReference>
<dbReference type="InterPro" id="IPR029017">
    <property type="entry name" value="Enolase-like_N"/>
</dbReference>
<evidence type="ECO:0000313" key="5">
    <source>
        <dbReference type="EMBL" id="TWT80800.1"/>
    </source>
</evidence>
<keyword evidence="3" id="KW-0460">Magnesium</keyword>
<dbReference type="SFLD" id="SFLDG00179">
    <property type="entry name" value="mandelate_racemase"/>
    <property type="match status" value="1"/>
</dbReference>
<evidence type="ECO:0000259" key="4">
    <source>
        <dbReference type="SMART" id="SM00922"/>
    </source>
</evidence>
<name>A0A5C5Z0V4_9BACT</name>
<dbReference type="Gene3D" id="3.20.20.120">
    <property type="entry name" value="Enolase-like C-terminal domain"/>
    <property type="match status" value="1"/>
</dbReference>
<keyword evidence="6" id="KW-1185">Reference proteome</keyword>
<accession>A0A5C5Z0V4</accession>
<dbReference type="SUPFAM" id="SSF51604">
    <property type="entry name" value="Enolase C-terminal domain-like"/>
    <property type="match status" value="1"/>
</dbReference>
<reference evidence="5 6" key="1">
    <citation type="submission" date="2019-02" db="EMBL/GenBank/DDBJ databases">
        <title>Deep-cultivation of Planctomycetes and their phenomic and genomic characterization uncovers novel biology.</title>
        <authorList>
            <person name="Wiegand S."/>
            <person name="Jogler M."/>
            <person name="Boedeker C."/>
            <person name="Pinto D."/>
            <person name="Vollmers J."/>
            <person name="Rivas-Marin E."/>
            <person name="Kohn T."/>
            <person name="Peeters S.H."/>
            <person name="Heuer A."/>
            <person name="Rast P."/>
            <person name="Oberbeckmann S."/>
            <person name="Bunk B."/>
            <person name="Jeske O."/>
            <person name="Meyerdierks A."/>
            <person name="Storesund J.E."/>
            <person name="Kallscheuer N."/>
            <person name="Luecker S."/>
            <person name="Lage O.M."/>
            <person name="Pohl T."/>
            <person name="Merkel B.J."/>
            <person name="Hornburger P."/>
            <person name="Mueller R.-W."/>
            <person name="Bruemmer F."/>
            <person name="Labrenz M."/>
            <person name="Spormann A.M."/>
            <person name="Op Den Camp H."/>
            <person name="Overmann J."/>
            <person name="Amann R."/>
            <person name="Jetten M.S.M."/>
            <person name="Mascher T."/>
            <person name="Medema M.H."/>
            <person name="Devos D.P."/>
            <person name="Kaster A.-K."/>
            <person name="Ovreas L."/>
            <person name="Rohde M."/>
            <person name="Galperin M.Y."/>
            <person name="Jogler C."/>
        </authorList>
    </citation>
    <scope>NUCLEOTIDE SEQUENCE [LARGE SCALE GENOMIC DNA]</scope>
    <source>
        <strain evidence="5 6">CA13</strain>
    </source>
</reference>